<dbReference type="PANTHER" id="PTHR12509:SF9">
    <property type="entry name" value="SPERM FLAGELLAR PROTEIN 1 ISOFORM X1"/>
    <property type="match status" value="1"/>
</dbReference>
<proteinExistence type="predicted"/>
<feature type="domain" description="Calponin-homology (CH)" evidence="2">
    <location>
        <begin position="12"/>
        <end position="120"/>
    </location>
</feature>
<dbReference type="OrthoDB" id="193300at2759"/>
<evidence type="ECO:0000259" key="2">
    <source>
        <dbReference type="PROSITE" id="PS50021"/>
    </source>
</evidence>
<dbReference type="FunFam" id="1.10.418.10:FF:000059">
    <property type="entry name" value="RIKEN cDNA 6430531B16 gene"/>
    <property type="match status" value="1"/>
</dbReference>
<evidence type="ECO:0000256" key="1">
    <source>
        <dbReference type="SAM" id="Coils"/>
    </source>
</evidence>
<comment type="caution">
    <text evidence="3">The sequence shown here is derived from an EMBL/GenBank/DDBJ whole genome shotgun (WGS) entry which is preliminary data.</text>
</comment>
<gene>
    <name evidence="3" type="ORF">SteCoe_12279</name>
</gene>
<dbReference type="EMBL" id="MPUH01000212">
    <property type="protein sequence ID" value="OMJ86217.1"/>
    <property type="molecule type" value="Genomic_DNA"/>
</dbReference>
<dbReference type="PROSITE" id="PS50021">
    <property type="entry name" value="CH"/>
    <property type="match status" value="1"/>
</dbReference>
<evidence type="ECO:0000313" key="4">
    <source>
        <dbReference type="Proteomes" id="UP000187209"/>
    </source>
</evidence>
<name>A0A1R2CB39_9CILI</name>
<keyword evidence="4" id="KW-1185">Reference proteome</keyword>
<dbReference type="Gene3D" id="1.10.418.10">
    <property type="entry name" value="Calponin-like domain"/>
    <property type="match status" value="1"/>
</dbReference>
<evidence type="ECO:0000313" key="3">
    <source>
        <dbReference type="EMBL" id="OMJ86217.1"/>
    </source>
</evidence>
<accession>A0A1R2CB39</accession>
<dbReference type="GO" id="GO:0008017">
    <property type="term" value="F:microtubule binding"/>
    <property type="evidence" value="ECO:0007669"/>
    <property type="project" value="TreeGrafter"/>
</dbReference>
<dbReference type="GO" id="GO:0051493">
    <property type="term" value="P:regulation of cytoskeleton organization"/>
    <property type="evidence" value="ECO:0007669"/>
    <property type="project" value="TreeGrafter"/>
</dbReference>
<keyword evidence="1" id="KW-0175">Coiled coil</keyword>
<dbReference type="SUPFAM" id="SSF47576">
    <property type="entry name" value="Calponin-homology domain, CH-domain"/>
    <property type="match status" value="1"/>
</dbReference>
<dbReference type="PANTHER" id="PTHR12509">
    <property type="entry name" value="SPERMATOGENESIS-ASSOCIATED 4-RELATED"/>
    <property type="match status" value="1"/>
</dbReference>
<dbReference type="InterPro" id="IPR036872">
    <property type="entry name" value="CH_dom_sf"/>
</dbReference>
<feature type="coiled-coil region" evidence="1">
    <location>
        <begin position="159"/>
        <end position="193"/>
    </location>
</feature>
<reference evidence="3 4" key="1">
    <citation type="submission" date="2016-11" db="EMBL/GenBank/DDBJ databases">
        <title>The macronuclear genome of Stentor coeruleus: a giant cell with tiny introns.</title>
        <authorList>
            <person name="Slabodnick M."/>
            <person name="Ruby J.G."/>
            <person name="Reiff S.B."/>
            <person name="Swart E.C."/>
            <person name="Gosai S."/>
            <person name="Prabakaran S."/>
            <person name="Witkowska E."/>
            <person name="Larue G.E."/>
            <person name="Fisher S."/>
            <person name="Freeman R.M."/>
            <person name="Gunawardena J."/>
            <person name="Chu W."/>
            <person name="Stover N.A."/>
            <person name="Gregory B.D."/>
            <person name="Nowacki M."/>
            <person name="Derisi J."/>
            <person name="Roy S.W."/>
            <person name="Marshall W.F."/>
            <person name="Sood P."/>
        </authorList>
    </citation>
    <scope>NUCLEOTIDE SEQUENCE [LARGE SCALE GENOMIC DNA]</scope>
    <source>
        <strain evidence="3">WM001</strain>
    </source>
</reference>
<protein>
    <recommendedName>
        <fullName evidence="2">Calponin-homology (CH) domain-containing protein</fullName>
    </recommendedName>
</protein>
<dbReference type="AlphaFoldDB" id="A0A1R2CB39"/>
<dbReference type="Pfam" id="PF06294">
    <property type="entry name" value="CH_2"/>
    <property type="match status" value="1"/>
</dbReference>
<dbReference type="InterPro" id="IPR052111">
    <property type="entry name" value="Spermatogenesis_Ciliary_MAP"/>
</dbReference>
<organism evidence="3 4">
    <name type="scientific">Stentor coeruleus</name>
    <dbReference type="NCBI Taxonomy" id="5963"/>
    <lineage>
        <taxon>Eukaryota</taxon>
        <taxon>Sar</taxon>
        <taxon>Alveolata</taxon>
        <taxon>Ciliophora</taxon>
        <taxon>Postciliodesmatophora</taxon>
        <taxon>Heterotrichea</taxon>
        <taxon>Heterotrichida</taxon>
        <taxon>Stentoridae</taxon>
        <taxon>Stentor</taxon>
    </lineage>
</organism>
<dbReference type="GO" id="GO:0005930">
    <property type="term" value="C:axoneme"/>
    <property type="evidence" value="ECO:0007669"/>
    <property type="project" value="TreeGrafter"/>
</dbReference>
<dbReference type="Proteomes" id="UP000187209">
    <property type="component" value="Unassembled WGS sequence"/>
</dbReference>
<sequence length="200" mass="23204">MSKYIIAPNLDEEEIQGIYEWVDSIPLTRPKKNITRDFADGVPLAEAVKHFIPGLVDLHNYVAANSIKQKLNNWNTLNIKVFKKMGFQLSPQDIEAVVNCVPDAVERVLKLVQLKIEEFRMGVEKEPVRMAKPPEPRFDLQQMQFENPRMATDTRDESIQNMRETIEILELKVKKLEHMMKIKENKIETLTKRLADAGLY</sequence>
<dbReference type="InterPro" id="IPR001715">
    <property type="entry name" value="CH_dom"/>
</dbReference>
<dbReference type="InterPro" id="IPR010441">
    <property type="entry name" value="CH_2"/>
</dbReference>